<feature type="domain" description="Carbohydrate kinase PfkB" evidence="5">
    <location>
        <begin position="3"/>
        <end position="290"/>
    </location>
</feature>
<accession>A0A2H5Y8Q9</accession>
<name>A0A2H5Y8Q9_9CHLR</name>
<keyword evidence="2 4" id="KW-0808">Transferase</keyword>
<dbReference type="GO" id="GO:0006796">
    <property type="term" value="P:phosphate-containing compound metabolic process"/>
    <property type="evidence" value="ECO:0007669"/>
    <property type="project" value="UniProtKB-ARBA"/>
</dbReference>
<comment type="caution">
    <text evidence="6">The sequence shown here is derived from an EMBL/GenBank/DDBJ whole genome shotgun (WGS) entry which is preliminary data.</text>
</comment>
<dbReference type="EC" id="2.7.1.-" evidence="6"/>
<evidence type="ECO:0000313" key="6">
    <source>
        <dbReference type="EMBL" id="GBD09810.1"/>
    </source>
</evidence>
<dbReference type="Gene3D" id="3.40.1190.20">
    <property type="match status" value="1"/>
</dbReference>
<dbReference type="PANTHER" id="PTHR10584">
    <property type="entry name" value="SUGAR KINASE"/>
    <property type="match status" value="1"/>
</dbReference>
<evidence type="ECO:0000313" key="7">
    <source>
        <dbReference type="Proteomes" id="UP000236642"/>
    </source>
</evidence>
<protein>
    <submittedName>
        <fullName evidence="6">Putative sugar kinase YdjH</fullName>
        <ecNumber evidence="6">2.7.1.-</ecNumber>
    </submittedName>
</protein>
<evidence type="ECO:0000256" key="2">
    <source>
        <dbReference type="ARBA" id="ARBA00022679"/>
    </source>
</evidence>
<dbReference type="AlphaFoldDB" id="A0A2H5Y8Q9"/>
<dbReference type="PROSITE" id="PS00584">
    <property type="entry name" value="PFKB_KINASES_2"/>
    <property type="match status" value="1"/>
</dbReference>
<proteinExistence type="inferred from homology"/>
<dbReference type="PRINTS" id="PR00990">
    <property type="entry name" value="RIBOKINASE"/>
</dbReference>
<reference evidence="7" key="1">
    <citation type="submission" date="2017-09" db="EMBL/GenBank/DDBJ databases">
        <title>Metaegenomics of thermophilic ammonia-oxidizing enrichment culture.</title>
        <authorList>
            <person name="Kato S."/>
            <person name="Suzuki K."/>
        </authorList>
    </citation>
    <scope>NUCLEOTIDE SEQUENCE [LARGE SCALE GENOMIC DNA]</scope>
</reference>
<dbReference type="InterPro" id="IPR029056">
    <property type="entry name" value="Ribokinase-like"/>
</dbReference>
<dbReference type="PANTHER" id="PTHR10584:SF167">
    <property type="entry name" value="PFKB DOMAIN PROTEIN"/>
    <property type="match status" value="1"/>
</dbReference>
<dbReference type="InterPro" id="IPR011611">
    <property type="entry name" value="PfkB_dom"/>
</dbReference>
<dbReference type="Proteomes" id="UP000236642">
    <property type="component" value="Unassembled WGS sequence"/>
</dbReference>
<evidence type="ECO:0000259" key="5">
    <source>
        <dbReference type="Pfam" id="PF00294"/>
    </source>
</evidence>
<dbReference type="EMBL" id="BEHY01000069">
    <property type="protein sequence ID" value="GBD09810.1"/>
    <property type="molecule type" value="Genomic_DNA"/>
</dbReference>
<dbReference type="InterPro" id="IPR002173">
    <property type="entry name" value="Carboh/pur_kinase_PfkB_CS"/>
</dbReference>
<sequence length="335" mass="35486">MELLAIGDVTVDLYLALPGLPEPGGDAHAQRMILRAGGSAANTAAAAAALGLPTALMGAVGADPLGEWARAQLAASGVDIRGVQQRPEAPTSIITILVTPDGERTMLSYRGASRFATLREEDRARLRLASFFHLSGYALLEESPLRRTAMALLEEAAAHGLRCALDPGLPACRMAPEAVREALHRTQILLLTEREAGLLFGPEPRRGFTEAPGLRWMVLKRGEQGCRLLGRDGEDLAIPPFTVSVIDTTGAGDAFNAGFLFGLARRARIETAALLGNAAGALACTVWGIIGSFPGRMAMEQLLQEASRDPAWSPWRALLAEAQDCLRGSHIPDGA</sequence>
<gene>
    <name evidence="6" type="primary">ydjH</name>
    <name evidence="6" type="ORF">HRbin22_02071</name>
</gene>
<dbReference type="Pfam" id="PF00294">
    <property type="entry name" value="PfkB"/>
    <property type="match status" value="1"/>
</dbReference>
<evidence type="ECO:0000256" key="4">
    <source>
        <dbReference type="RuleBase" id="RU003704"/>
    </source>
</evidence>
<organism evidence="6 7">
    <name type="scientific">Candidatus Thermoflexus japonica</name>
    <dbReference type="NCBI Taxonomy" id="2035417"/>
    <lineage>
        <taxon>Bacteria</taxon>
        <taxon>Bacillati</taxon>
        <taxon>Chloroflexota</taxon>
        <taxon>Thermoflexia</taxon>
        <taxon>Thermoflexales</taxon>
        <taxon>Thermoflexaceae</taxon>
        <taxon>Thermoflexus</taxon>
    </lineage>
</organism>
<comment type="similarity">
    <text evidence="1 4">Belongs to the carbohydrate kinase PfkB family.</text>
</comment>
<dbReference type="SUPFAM" id="SSF53613">
    <property type="entry name" value="Ribokinase-like"/>
    <property type="match status" value="1"/>
</dbReference>
<evidence type="ECO:0000256" key="3">
    <source>
        <dbReference type="ARBA" id="ARBA00022777"/>
    </source>
</evidence>
<dbReference type="InterPro" id="IPR002139">
    <property type="entry name" value="Ribo/fructo_kinase"/>
</dbReference>
<keyword evidence="3 4" id="KW-0418">Kinase</keyword>
<evidence type="ECO:0000256" key="1">
    <source>
        <dbReference type="ARBA" id="ARBA00010688"/>
    </source>
</evidence>
<dbReference type="GO" id="GO:0016301">
    <property type="term" value="F:kinase activity"/>
    <property type="evidence" value="ECO:0007669"/>
    <property type="project" value="UniProtKB-KW"/>
</dbReference>